<dbReference type="EMBL" id="BAAATK010000024">
    <property type="protein sequence ID" value="GAA2444040.1"/>
    <property type="molecule type" value="Genomic_DNA"/>
</dbReference>
<evidence type="ECO:0000313" key="3">
    <source>
        <dbReference type="Proteomes" id="UP001500460"/>
    </source>
</evidence>
<evidence type="ECO:0000256" key="1">
    <source>
        <dbReference type="SAM" id="Phobius"/>
    </source>
</evidence>
<organism evidence="2 3">
    <name type="scientific">Streptomyces glaucus</name>
    <dbReference type="NCBI Taxonomy" id="284029"/>
    <lineage>
        <taxon>Bacteria</taxon>
        <taxon>Bacillati</taxon>
        <taxon>Actinomycetota</taxon>
        <taxon>Actinomycetes</taxon>
        <taxon>Kitasatosporales</taxon>
        <taxon>Streptomycetaceae</taxon>
        <taxon>Streptomyces</taxon>
    </lineage>
</organism>
<protein>
    <recommendedName>
        <fullName evidence="4">Integral membrane protein</fullName>
    </recommendedName>
</protein>
<sequence length="136" mass="14710">MTVLLVFAALVVGQVALRGWLARPRLPLLAKSCVFWSAPLAALAWLAVVTADDFLLFPETAPCPREPMLKGVLGDGAVEGVSTAFPPRAYCRWEDGTTYDLATGAQAAFWVFFSLTALPLAAGLWHALRDPRALLR</sequence>
<keyword evidence="1" id="KW-1133">Transmembrane helix</keyword>
<accession>A0ABN3K217</accession>
<proteinExistence type="predicted"/>
<name>A0ABN3K217_9ACTN</name>
<evidence type="ECO:0008006" key="4">
    <source>
        <dbReference type="Google" id="ProtNLM"/>
    </source>
</evidence>
<comment type="caution">
    <text evidence="2">The sequence shown here is derived from an EMBL/GenBank/DDBJ whole genome shotgun (WGS) entry which is preliminary data.</text>
</comment>
<keyword evidence="3" id="KW-1185">Reference proteome</keyword>
<dbReference type="RefSeq" id="WP_344605130.1">
    <property type="nucleotide sequence ID" value="NZ_BAAATK010000024.1"/>
</dbReference>
<dbReference type="Proteomes" id="UP001500460">
    <property type="component" value="Unassembled WGS sequence"/>
</dbReference>
<evidence type="ECO:0000313" key="2">
    <source>
        <dbReference type="EMBL" id="GAA2444040.1"/>
    </source>
</evidence>
<feature type="transmembrane region" description="Helical" evidence="1">
    <location>
        <begin position="107"/>
        <end position="128"/>
    </location>
</feature>
<keyword evidence="1" id="KW-0472">Membrane</keyword>
<gene>
    <name evidence="2" type="ORF">GCM10010421_38960</name>
</gene>
<reference evidence="2 3" key="1">
    <citation type="journal article" date="2019" name="Int. J. Syst. Evol. Microbiol.">
        <title>The Global Catalogue of Microorganisms (GCM) 10K type strain sequencing project: providing services to taxonomists for standard genome sequencing and annotation.</title>
        <authorList>
            <consortium name="The Broad Institute Genomics Platform"/>
            <consortium name="The Broad Institute Genome Sequencing Center for Infectious Disease"/>
            <person name="Wu L."/>
            <person name="Ma J."/>
        </authorList>
    </citation>
    <scope>NUCLEOTIDE SEQUENCE [LARGE SCALE GENOMIC DNA]</scope>
    <source>
        <strain evidence="2 3">JCM 6922</strain>
    </source>
</reference>
<keyword evidence="1" id="KW-0812">Transmembrane</keyword>